<dbReference type="GeneID" id="117367903"/>
<dbReference type="PANTHER" id="PTHR19353">
    <property type="entry name" value="FATTY ACID DESATURASE 2"/>
    <property type="match status" value="1"/>
</dbReference>
<evidence type="ECO:0000313" key="9">
    <source>
        <dbReference type="RefSeq" id="XP_033816876.1"/>
    </source>
</evidence>
<reference evidence="9" key="1">
    <citation type="submission" date="2025-08" db="UniProtKB">
        <authorList>
            <consortium name="RefSeq"/>
        </authorList>
    </citation>
    <scope>IDENTIFICATION</scope>
</reference>
<dbReference type="OrthoDB" id="8734935at2759"/>
<evidence type="ECO:0000256" key="3">
    <source>
        <dbReference type="ARBA" id="ARBA00023098"/>
    </source>
</evidence>
<dbReference type="AlphaFoldDB" id="A0A6P8SPQ1"/>
<dbReference type="RefSeq" id="XP_033816876.1">
    <property type="nucleotide sequence ID" value="XM_033960985.1"/>
</dbReference>
<feature type="transmembrane region" description="Helical" evidence="6">
    <location>
        <begin position="333"/>
        <end position="354"/>
    </location>
</feature>
<keyword evidence="3" id="KW-0443">Lipid metabolism</keyword>
<evidence type="ECO:0000256" key="2">
    <source>
        <dbReference type="ARBA" id="ARBA00022832"/>
    </source>
</evidence>
<dbReference type="FunCoup" id="A0A6P8SPQ1">
    <property type="interactions" value="10"/>
</dbReference>
<keyword evidence="2" id="KW-0276">Fatty acid metabolism</keyword>
<evidence type="ECO:0000256" key="6">
    <source>
        <dbReference type="SAM" id="Phobius"/>
    </source>
</evidence>
<protein>
    <submittedName>
        <fullName evidence="9">Fatty acid desaturase 6</fullName>
    </submittedName>
</protein>
<dbReference type="PANTHER" id="PTHR19353:SF13">
    <property type="entry name" value="FATTY ACID DESATURASE 6"/>
    <property type="match status" value="1"/>
</dbReference>
<dbReference type="KEGG" id="gsh:117367903"/>
<dbReference type="InterPro" id="IPR005804">
    <property type="entry name" value="FA_desaturase_dom"/>
</dbReference>
<dbReference type="InParanoid" id="A0A6P8SPQ1"/>
<gene>
    <name evidence="9" type="primary">FADS6</name>
</gene>
<evidence type="ECO:0000259" key="7">
    <source>
        <dbReference type="Pfam" id="PF00487"/>
    </source>
</evidence>
<keyword evidence="6" id="KW-1133">Transmembrane helix</keyword>
<keyword evidence="6" id="KW-0472">Membrane</keyword>
<evidence type="ECO:0000256" key="5">
    <source>
        <dbReference type="SAM" id="MobiDB-lite"/>
    </source>
</evidence>
<keyword evidence="6" id="KW-0812">Transmembrane</keyword>
<dbReference type="GO" id="GO:0016717">
    <property type="term" value="F:oxidoreductase activity, acting on paired donors, with oxidation of a pair of donors resulting in the reduction of molecular oxygen to two molecules of water"/>
    <property type="evidence" value="ECO:0007669"/>
    <property type="project" value="TreeGrafter"/>
</dbReference>
<feature type="transmembrane region" description="Helical" evidence="6">
    <location>
        <begin position="186"/>
        <end position="205"/>
    </location>
</feature>
<dbReference type="Proteomes" id="UP000515159">
    <property type="component" value="Chromosome 10"/>
</dbReference>
<feature type="transmembrane region" description="Helical" evidence="6">
    <location>
        <begin position="307"/>
        <end position="327"/>
    </location>
</feature>
<feature type="transmembrane region" description="Helical" evidence="6">
    <location>
        <begin position="273"/>
        <end position="295"/>
    </location>
</feature>
<dbReference type="GO" id="GO:0016020">
    <property type="term" value="C:membrane"/>
    <property type="evidence" value="ECO:0007669"/>
    <property type="project" value="TreeGrafter"/>
</dbReference>
<keyword evidence="4" id="KW-0275">Fatty acid biosynthesis</keyword>
<dbReference type="GO" id="GO:0006633">
    <property type="term" value="P:fatty acid biosynthetic process"/>
    <property type="evidence" value="ECO:0007669"/>
    <property type="project" value="UniProtKB-KW"/>
</dbReference>
<sequence>MESAQAVPSANKLTETGTEKVKEQRGAEEKPAQHPLWIRDGVDAEAAGKESSILGRRRDLGLELSPADPQQLSLRWRKGNRGAPPEEEDSTGSGRRATEHPATLEGEDDGLGKEEGSCLPKSFAPKEVKQGQAEEEESLMRELSALVQKVVKGSSWWERHGIDGVLLALALTFFAAGFFLLQSDNLLLFCFGIFIQGVAHSAITVKGSHMASHHALTESRFWSRIWAVFFMEICGSFPAHEGVRSHVKLHHAYTNVIGLGDSSVWKIPALSRYIYLFLAPLALPILTPLMALGFLKNVDFIRAVRSLCFICLGLCSHCWLLLEVSGFQTAGSALFFMFLIRAILAIPFIHVNIFQHIGLPMFSLEKKPKRIQQMSHAVLNLPRHPLLDWTFGHAIVNCHVEHHLFPSLSDNMCLKIKPLVSQYLTKKNLPYNEDSYLSRLRMFIQRYEELMVQVPPITQLVGIQ</sequence>
<feature type="domain" description="Fatty acid desaturase" evidence="7">
    <location>
        <begin position="190"/>
        <end position="433"/>
    </location>
</feature>
<dbReference type="InterPro" id="IPR012171">
    <property type="entry name" value="Fatty_acid_desaturase"/>
</dbReference>
<organism evidence="8 9">
    <name type="scientific">Geotrypetes seraphini</name>
    <name type="common">Gaboon caecilian</name>
    <name type="synonym">Caecilia seraphini</name>
    <dbReference type="NCBI Taxonomy" id="260995"/>
    <lineage>
        <taxon>Eukaryota</taxon>
        <taxon>Metazoa</taxon>
        <taxon>Chordata</taxon>
        <taxon>Craniata</taxon>
        <taxon>Vertebrata</taxon>
        <taxon>Euteleostomi</taxon>
        <taxon>Amphibia</taxon>
        <taxon>Gymnophiona</taxon>
        <taxon>Geotrypetes</taxon>
    </lineage>
</organism>
<proteinExistence type="predicted"/>
<accession>A0A6P8SPQ1</accession>
<dbReference type="Pfam" id="PF00487">
    <property type="entry name" value="FA_desaturase"/>
    <property type="match status" value="1"/>
</dbReference>
<evidence type="ECO:0000313" key="8">
    <source>
        <dbReference type="Proteomes" id="UP000515159"/>
    </source>
</evidence>
<evidence type="ECO:0000256" key="4">
    <source>
        <dbReference type="ARBA" id="ARBA00023160"/>
    </source>
</evidence>
<feature type="region of interest" description="Disordered" evidence="5">
    <location>
        <begin position="1"/>
        <end position="133"/>
    </location>
</feature>
<evidence type="ECO:0000256" key="1">
    <source>
        <dbReference type="ARBA" id="ARBA00022516"/>
    </source>
</evidence>
<name>A0A6P8SPQ1_GEOSA</name>
<feature type="compositionally biased region" description="Polar residues" evidence="5">
    <location>
        <begin position="1"/>
        <end position="16"/>
    </location>
</feature>
<keyword evidence="8" id="KW-1185">Reference proteome</keyword>
<keyword evidence="1" id="KW-0444">Lipid biosynthesis</keyword>
<feature type="transmembrane region" description="Helical" evidence="6">
    <location>
        <begin position="162"/>
        <end position="180"/>
    </location>
</feature>
<dbReference type="CTD" id="283985"/>
<feature type="compositionally biased region" description="Basic and acidic residues" evidence="5">
    <location>
        <begin position="17"/>
        <end position="32"/>
    </location>
</feature>